<dbReference type="Pfam" id="PF00571">
    <property type="entry name" value="CBS"/>
    <property type="match status" value="2"/>
</dbReference>
<dbReference type="PANTHER" id="PTHR43080">
    <property type="entry name" value="CBS DOMAIN-CONTAINING PROTEIN CBSX3, MITOCHONDRIAL"/>
    <property type="match status" value="1"/>
</dbReference>
<reference evidence="5" key="1">
    <citation type="submission" date="2020-06" db="EMBL/GenBank/DDBJ databases">
        <title>Unique genomic features of the anaerobic methanotrophic archaea.</title>
        <authorList>
            <person name="Chadwick G.L."/>
            <person name="Skennerton C.T."/>
            <person name="Laso-Perez R."/>
            <person name="Leu A.O."/>
            <person name="Speth D.R."/>
            <person name="Yu H."/>
            <person name="Morgan-Lang C."/>
            <person name="Hatzenpichler R."/>
            <person name="Goudeau D."/>
            <person name="Malmstrom R."/>
            <person name="Brazelton W.J."/>
            <person name="Woyke T."/>
            <person name="Hallam S.J."/>
            <person name="Tyson G.W."/>
            <person name="Wegener G."/>
            <person name="Boetius A."/>
            <person name="Orphan V."/>
        </authorList>
    </citation>
    <scope>NUCLEOTIDE SEQUENCE</scope>
</reference>
<evidence type="ECO:0000256" key="3">
    <source>
        <dbReference type="PROSITE-ProRule" id="PRU00703"/>
    </source>
</evidence>
<organism evidence="5">
    <name type="scientific">Candidatus Methanophaga sp. ANME-1 ERB7</name>
    <dbReference type="NCBI Taxonomy" id="2759913"/>
    <lineage>
        <taxon>Archaea</taxon>
        <taxon>Methanobacteriati</taxon>
        <taxon>Methanobacteriota</taxon>
        <taxon>Stenosarchaea group</taxon>
        <taxon>Methanomicrobia</taxon>
        <taxon>Candidatus Methanophagales</taxon>
        <taxon>Candidatus Methanophagaceae</taxon>
        <taxon>Candidatus Methanophaga</taxon>
    </lineage>
</organism>
<dbReference type="SUPFAM" id="SSF54631">
    <property type="entry name" value="CBS-domain pair"/>
    <property type="match status" value="1"/>
</dbReference>
<dbReference type="PANTHER" id="PTHR43080:SF2">
    <property type="entry name" value="CBS DOMAIN-CONTAINING PROTEIN"/>
    <property type="match status" value="1"/>
</dbReference>
<gene>
    <name evidence="5" type="ORF">KHGGAAHM_00015</name>
</gene>
<dbReference type="InterPro" id="IPR000644">
    <property type="entry name" value="CBS_dom"/>
</dbReference>
<keyword evidence="2" id="KW-0028">Amino-acid biosynthesis</keyword>
<sequence>MVEMDISKEKKVREVMTRGVITVAHDTPVNEIVKILVRKDISGIAVTAPDNEAVGVISEIDIIKFMDKDWDSLTAEDVMSHFVRAIDPETTLRKAADTMKELNIHRLLVLSLSPAPGVPIGILSASDILRAIVK</sequence>
<evidence type="ECO:0000256" key="2">
    <source>
        <dbReference type="ARBA" id="ARBA00023167"/>
    </source>
</evidence>
<evidence type="ECO:0000259" key="4">
    <source>
        <dbReference type="PROSITE" id="PS51371"/>
    </source>
</evidence>
<feature type="domain" description="CBS" evidence="4">
    <location>
        <begin position="79"/>
        <end position="134"/>
    </location>
</feature>
<proteinExistence type="predicted"/>
<dbReference type="AlphaFoldDB" id="A0A7G9Z4K4"/>
<evidence type="ECO:0000313" key="5">
    <source>
        <dbReference type="EMBL" id="QNO55188.1"/>
    </source>
</evidence>
<dbReference type="InterPro" id="IPR051257">
    <property type="entry name" value="Diverse_CBS-Domain"/>
</dbReference>
<dbReference type="InterPro" id="IPR046342">
    <property type="entry name" value="CBS_dom_sf"/>
</dbReference>
<dbReference type="GO" id="GO:0009086">
    <property type="term" value="P:methionine biosynthetic process"/>
    <property type="evidence" value="ECO:0007669"/>
    <property type="project" value="UniProtKB-KW"/>
</dbReference>
<dbReference type="EMBL" id="MT631605">
    <property type="protein sequence ID" value="QNO55188.1"/>
    <property type="molecule type" value="Genomic_DNA"/>
</dbReference>
<dbReference type="SMART" id="SM00116">
    <property type="entry name" value="CBS"/>
    <property type="match status" value="2"/>
</dbReference>
<dbReference type="PROSITE" id="PS51371">
    <property type="entry name" value="CBS"/>
    <property type="match status" value="2"/>
</dbReference>
<name>A0A7G9Z4K4_9EURY</name>
<accession>A0A7G9Z4K4</accession>
<evidence type="ECO:0000256" key="1">
    <source>
        <dbReference type="ARBA" id="ARBA00023122"/>
    </source>
</evidence>
<keyword evidence="1 3" id="KW-0129">CBS domain</keyword>
<keyword evidence="2" id="KW-0486">Methionine biosynthesis</keyword>
<dbReference type="Gene3D" id="3.10.580.10">
    <property type="entry name" value="CBS-domain"/>
    <property type="match status" value="1"/>
</dbReference>
<protein>
    <recommendedName>
        <fullName evidence="4">CBS domain-containing protein</fullName>
    </recommendedName>
</protein>
<feature type="domain" description="CBS" evidence="4">
    <location>
        <begin position="16"/>
        <end position="72"/>
    </location>
</feature>